<feature type="non-terminal residue" evidence="1">
    <location>
        <position position="1"/>
    </location>
</feature>
<comment type="caution">
    <text evidence="1">The sequence shown here is derived from an EMBL/GenBank/DDBJ whole genome shotgun (WGS) entry which is preliminary data.</text>
</comment>
<dbReference type="AlphaFoldDB" id="A0A2H0YLD6"/>
<evidence type="ECO:0000313" key="1">
    <source>
        <dbReference type="EMBL" id="PIS39270.1"/>
    </source>
</evidence>
<evidence type="ECO:0000313" key="2">
    <source>
        <dbReference type="Proteomes" id="UP000230088"/>
    </source>
</evidence>
<organism evidence="1 2">
    <name type="scientific">Candidatus Nealsonbacteria bacterium CG08_land_8_20_14_0_20_38_20</name>
    <dbReference type="NCBI Taxonomy" id="1974705"/>
    <lineage>
        <taxon>Bacteria</taxon>
        <taxon>Candidatus Nealsoniibacteriota</taxon>
    </lineage>
</organism>
<gene>
    <name evidence="1" type="ORF">COT33_02850</name>
</gene>
<accession>A0A2H0YLD6</accession>
<proteinExistence type="predicted"/>
<protein>
    <submittedName>
        <fullName evidence="1">Uncharacterized protein</fullName>
    </submittedName>
</protein>
<dbReference type="EMBL" id="PEYD01000053">
    <property type="protein sequence ID" value="PIS39270.1"/>
    <property type="molecule type" value="Genomic_DNA"/>
</dbReference>
<name>A0A2H0YLD6_9BACT</name>
<sequence>EVLQAPAQIKVDYGEKLDFGMLMDDYLRKRYKSSIVFSEEEAKENFQEIQGKVRLIWQDERRAKDAKVISWNMDNGFPCAVVVPFDERGIFQKIKDQKKAKVKIERAFKGPEDSKGWVLARTSEGVKFPIDSNELSLSFLDYGLKCLEGRWLELPVKRVSIKGIPLLSNIDNIISELKPIRQEIIQTGEKEFDATIDRIDSIRNIVTVFVINDSGSIYTFQIRLRPIPETFKIGDRIPVTIVLKEGRCYIRDCSLEDYQIESLPKENNWEYDEESERLFFPYFLDEEKIKYFEVNPEFKEKMVKNSWNYGFIARIGKVSGKET</sequence>
<reference evidence="2" key="1">
    <citation type="submission" date="2017-09" db="EMBL/GenBank/DDBJ databases">
        <title>Depth-based differentiation of microbial function through sediment-hosted aquifers and enrichment of novel symbionts in the deep terrestrial subsurface.</title>
        <authorList>
            <person name="Probst A.J."/>
            <person name="Ladd B."/>
            <person name="Jarett J.K."/>
            <person name="Geller-Mcgrath D.E."/>
            <person name="Sieber C.M.K."/>
            <person name="Emerson J.B."/>
            <person name="Anantharaman K."/>
            <person name="Thomas B.C."/>
            <person name="Malmstrom R."/>
            <person name="Stieglmeier M."/>
            <person name="Klingl A."/>
            <person name="Woyke T."/>
            <person name="Ryan C.M."/>
            <person name="Banfield J.F."/>
        </authorList>
    </citation>
    <scope>NUCLEOTIDE SEQUENCE [LARGE SCALE GENOMIC DNA]</scope>
</reference>
<dbReference type="Proteomes" id="UP000230088">
    <property type="component" value="Unassembled WGS sequence"/>
</dbReference>